<dbReference type="GO" id="GO:0008137">
    <property type="term" value="F:NADH dehydrogenase (ubiquinone) activity"/>
    <property type="evidence" value="ECO:0007669"/>
    <property type="project" value="InterPro"/>
</dbReference>
<feature type="transmembrane region" description="Helical" evidence="6">
    <location>
        <begin position="81"/>
        <end position="101"/>
    </location>
</feature>
<comment type="caution">
    <text evidence="8">The sequence shown here is derived from an EMBL/GenBank/DDBJ whole genome shotgun (WGS) entry which is preliminary data.</text>
</comment>
<evidence type="ECO:0000256" key="4">
    <source>
        <dbReference type="ARBA" id="ARBA00022989"/>
    </source>
</evidence>
<feature type="transmembrane region" description="Helical" evidence="6">
    <location>
        <begin position="6"/>
        <end position="25"/>
    </location>
</feature>
<keyword evidence="3 6" id="KW-0812">Transmembrane</keyword>
<dbReference type="InterPro" id="IPR003918">
    <property type="entry name" value="NADH_UbQ_OxRdtase"/>
</dbReference>
<dbReference type="PANTHER" id="PTHR42703">
    <property type="entry name" value="NADH DEHYDROGENASE"/>
    <property type="match status" value="1"/>
</dbReference>
<dbReference type="InterPro" id="IPR001750">
    <property type="entry name" value="ND/Mrp_TM"/>
</dbReference>
<evidence type="ECO:0000313" key="8">
    <source>
        <dbReference type="EMBL" id="MBE9390720.1"/>
    </source>
</evidence>
<evidence type="ECO:0000259" key="7">
    <source>
        <dbReference type="Pfam" id="PF00361"/>
    </source>
</evidence>
<dbReference type="Proteomes" id="UP000652307">
    <property type="component" value="Unassembled WGS sequence"/>
</dbReference>
<sequence length="505" mass="56189">MIQNLHLILLSVVLPIVLLALMVKLTKSEKGVYSSTISMYVLATILSLVPVALNGFTSTYYDGSFLSANYIGVFDFQVNIITYPIAITVLVLSMLTAYYSYPYMTSRLRAEGRETKTELSIFYFLLFMFTLSIYASILSTNLLEFYLFLEISLITSFILVNNYGYNDKRKVSLIYLVWTHVGAVLFLVGSLILGIYAATFDVYSGYASLKNIAQYIPSSVLAWSFYLIMIGLLVKSASFGFHLWLPYAYAEAPTPVSMAMSALFTGIAPYAIFRFVIPVFPSMFASFSKYLALWAAVSMIYGGLNALYESDFRRFLSYSSISQMGYLLLAVSTNSIYGYVGLLLHYISHAFGKELLFGSSGSMMLSLDGARDMRKMGGFSKVMPITANMALIGFFSISGMPPTIGFWSELFILRGAVDAFWGMGEFGATVLALIFIGFSLTIAYSFYNYKRVFHGPYLNEKRDVRENMTIVLSLIIVSLLAILMFIIAPAYSNALITFIGGVSAQ</sequence>
<keyword evidence="2" id="KW-1003">Cell membrane</keyword>
<feature type="transmembrane region" description="Helical" evidence="6">
    <location>
        <begin position="325"/>
        <end position="348"/>
    </location>
</feature>
<feature type="transmembrane region" description="Helical" evidence="6">
    <location>
        <begin position="37"/>
        <end position="61"/>
    </location>
</feature>
<protein>
    <submittedName>
        <fullName evidence="8">NADH dehydrogenase</fullName>
    </submittedName>
</protein>
<evidence type="ECO:0000256" key="3">
    <source>
        <dbReference type="ARBA" id="ARBA00022692"/>
    </source>
</evidence>
<evidence type="ECO:0000256" key="6">
    <source>
        <dbReference type="SAM" id="Phobius"/>
    </source>
</evidence>
<feature type="transmembrane region" description="Helical" evidence="6">
    <location>
        <begin position="121"/>
        <end position="139"/>
    </location>
</feature>
<evidence type="ECO:0000256" key="2">
    <source>
        <dbReference type="ARBA" id="ARBA00022475"/>
    </source>
</evidence>
<gene>
    <name evidence="8" type="ORF">IOK49_01290</name>
</gene>
<keyword evidence="4 6" id="KW-1133">Transmembrane helix</keyword>
<accession>A0A843AGT4</accession>
<comment type="subcellular location">
    <subcellularLocation>
        <location evidence="1">Cell membrane</location>
        <topology evidence="1">Multi-pass membrane protein</topology>
    </subcellularLocation>
</comment>
<feature type="transmembrane region" description="Helical" evidence="6">
    <location>
        <begin position="468"/>
        <end position="491"/>
    </location>
</feature>
<organism evidence="8 9">
    <name type="scientific">Fervidicoccus fontis</name>
    <dbReference type="NCBI Taxonomy" id="683846"/>
    <lineage>
        <taxon>Archaea</taxon>
        <taxon>Thermoproteota</taxon>
        <taxon>Thermoprotei</taxon>
        <taxon>Fervidicoccales</taxon>
        <taxon>Fervidicoccaceae</taxon>
        <taxon>Fervidicoccus</taxon>
    </lineage>
</organism>
<feature type="transmembrane region" description="Helical" evidence="6">
    <location>
        <begin position="220"/>
        <end position="244"/>
    </location>
</feature>
<dbReference type="GO" id="GO:0005886">
    <property type="term" value="C:plasma membrane"/>
    <property type="evidence" value="ECO:0007669"/>
    <property type="project" value="UniProtKB-SubCell"/>
</dbReference>
<feature type="transmembrane region" description="Helical" evidence="6">
    <location>
        <begin position="145"/>
        <end position="163"/>
    </location>
</feature>
<evidence type="ECO:0000256" key="5">
    <source>
        <dbReference type="ARBA" id="ARBA00023136"/>
    </source>
</evidence>
<dbReference type="EMBL" id="JADEZV010000001">
    <property type="protein sequence ID" value="MBE9390720.1"/>
    <property type="molecule type" value="Genomic_DNA"/>
</dbReference>
<feature type="transmembrane region" description="Helical" evidence="6">
    <location>
        <begin position="256"/>
        <end position="277"/>
    </location>
</feature>
<feature type="transmembrane region" description="Helical" evidence="6">
    <location>
        <begin position="354"/>
        <end position="370"/>
    </location>
</feature>
<name>A0A843AGT4_9CREN</name>
<feature type="transmembrane region" description="Helical" evidence="6">
    <location>
        <begin position="426"/>
        <end position="447"/>
    </location>
</feature>
<reference evidence="8" key="1">
    <citation type="submission" date="2020-10" db="EMBL/GenBank/DDBJ databases">
        <title>Fervidococcus fontis strain 3639Fd - the first crenarchaeon capable of growth on lipids.</title>
        <authorList>
            <person name="Kochetkova T.V."/>
            <person name="Elcheninov A.G."/>
            <person name="Toschakov S.V."/>
            <person name="Kublanov I.V."/>
        </authorList>
    </citation>
    <scope>NUCLEOTIDE SEQUENCE</scope>
    <source>
        <strain evidence="8">3639Fd</strain>
    </source>
</reference>
<dbReference type="GO" id="GO:0042773">
    <property type="term" value="P:ATP synthesis coupled electron transport"/>
    <property type="evidence" value="ECO:0007669"/>
    <property type="project" value="InterPro"/>
</dbReference>
<dbReference type="AlphaFoldDB" id="A0A843AGT4"/>
<feature type="transmembrane region" description="Helical" evidence="6">
    <location>
        <begin position="382"/>
        <end position="406"/>
    </location>
</feature>
<dbReference type="RefSeq" id="WP_193803316.1">
    <property type="nucleotide sequence ID" value="NZ_JADEZV010000001.1"/>
</dbReference>
<proteinExistence type="predicted"/>
<evidence type="ECO:0000256" key="1">
    <source>
        <dbReference type="ARBA" id="ARBA00004651"/>
    </source>
</evidence>
<dbReference type="Pfam" id="PF00361">
    <property type="entry name" value="Proton_antipo_M"/>
    <property type="match status" value="1"/>
</dbReference>
<evidence type="ECO:0000313" key="9">
    <source>
        <dbReference type="Proteomes" id="UP000652307"/>
    </source>
</evidence>
<feature type="transmembrane region" description="Helical" evidence="6">
    <location>
        <begin position="283"/>
        <end position="304"/>
    </location>
</feature>
<dbReference type="PANTHER" id="PTHR42703:SF1">
    <property type="entry name" value="NA(+)_H(+) ANTIPORTER SUBUNIT D1"/>
    <property type="match status" value="1"/>
</dbReference>
<dbReference type="InterPro" id="IPR050586">
    <property type="entry name" value="CPA3_Na-H_Antiporter_D"/>
</dbReference>
<feature type="domain" description="NADH:quinone oxidoreductase/Mrp antiporter transmembrane" evidence="7">
    <location>
        <begin position="139"/>
        <end position="424"/>
    </location>
</feature>
<keyword evidence="5 6" id="KW-0472">Membrane</keyword>
<feature type="transmembrane region" description="Helical" evidence="6">
    <location>
        <begin position="175"/>
        <end position="200"/>
    </location>
</feature>
<dbReference type="PRINTS" id="PR01437">
    <property type="entry name" value="NUOXDRDTASE4"/>
</dbReference>